<evidence type="ECO:0000313" key="2">
    <source>
        <dbReference type="EMBL" id="KAG7305019.1"/>
    </source>
</evidence>
<proteinExistence type="predicted"/>
<sequence>MCGVHCYFTLWKVISFVCFLNCVTDVYANNFTDHEYIENKDEPDETRRSLDADRFYDHKGRSRPRKINLADAVHNIPYPSINDFVYYRLSNKLLSTKTNAVLITSYKMSMSIVYLARSFAFRPYRPVSISPMRARFYTQAFRWMLRHVSLWPEWILNSKTYGGTHHVWLRRHSFSDKKIPDFVQKLLFFVPQQEWEDEALEEKLLIPQSHLFLKYSPTAG</sequence>
<protein>
    <submittedName>
        <fullName evidence="2">Uncharacterized protein</fullName>
    </submittedName>
</protein>
<feature type="signal peptide" evidence="1">
    <location>
        <begin position="1"/>
        <end position="28"/>
    </location>
</feature>
<organism evidence="2 3">
    <name type="scientific">Plutella xylostella</name>
    <name type="common">Diamondback moth</name>
    <name type="synonym">Plutella maculipennis</name>
    <dbReference type="NCBI Taxonomy" id="51655"/>
    <lineage>
        <taxon>Eukaryota</taxon>
        <taxon>Metazoa</taxon>
        <taxon>Ecdysozoa</taxon>
        <taxon>Arthropoda</taxon>
        <taxon>Hexapoda</taxon>
        <taxon>Insecta</taxon>
        <taxon>Pterygota</taxon>
        <taxon>Neoptera</taxon>
        <taxon>Endopterygota</taxon>
        <taxon>Lepidoptera</taxon>
        <taxon>Glossata</taxon>
        <taxon>Ditrysia</taxon>
        <taxon>Yponomeutoidea</taxon>
        <taxon>Plutellidae</taxon>
        <taxon>Plutella</taxon>
    </lineage>
</organism>
<keyword evidence="3" id="KW-1185">Reference proteome</keyword>
<dbReference type="EMBL" id="JAHIBW010000014">
    <property type="protein sequence ID" value="KAG7305019.1"/>
    <property type="molecule type" value="Genomic_DNA"/>
</dbReference>
<dbReference type="Proteomes" id="UP000823941">
    <property type="component" value="Chromosome 14"/>
</dbReference>
<reference evidence="2 3" key="1">
    <citation type="submission" date="2021-06" db="EMBL/GenBank/DDBJ databases">
        <title>A haploid diamondback moth (Plutella xylostella L.) genome assembly resolves 31 chromosomes and identifies a diamide resistance mutation.</title>
        <authorList>
            <person name="Ward C.M."/>
            <person name="Perry K.D."/>
            <person name="Baker G."/>
            <person name="Powis K."/>
            <person name="Heckel D.G."/>
            <person name="Baxter S.W."/>
        </authorList>
    </citation>
    <scope>NUCLEOTIDE SEQUENCE [LARGE SCALE GENOMIC DNA]</scope>
    <source>
        <strain evidence="2 3">LV</strain>
        <tissue evidence="2">Single pupa</tissue>
    </source>
</reference>
<comment type="caution">
    <text evidence="2">The sequence shown here is derived from an EMBL/GenBank/DDBJ whole genome shotgun (WGS) entry which is preliminary data.</text>
</comment>
<keyword evidence="1" id="KW-0732">Signal</keyword>
<name>A0ABQ7QIL3_PLUXY</name>
<accession>A0ABQ7QIL3</accession>
<evidence type="ECO:0000256" key="1">
    <source>
        <dbReference type="SAM" id="SignalP"/>
    </source>
</evidence>
<feature type="chain" id="PRO_5045678268" evidence="1">
    <location>
        <begin position="29"/>
        <end position="220"/>
    </location>
</feature>
<evidence type="ECO:0000313" key="3">
    <source>
        <dbReference type="Proteomes" id="UP000823941"/>
    </source>
</evidence>
<gene>
    <name evidence="2" type="ORF">JYU34_010465</name>
</gene>